<dbReference type="Proteomes" id="UP000246050">
    <property type="component" value="Unassembled WGS sequence"/>
</dbReference>
<accession>A0A317CXG9</accession>
<reference evidence="1 2" key="1">
    <citation type="submission" date="2018-05" db="EMBL/GenBank/DDBJ databases">
        <title>Micromonosporas from Atacama Desert.</title>
        <authorList>
            <person name="Carro L."/>
            <person name="Golinska P."/>
            <person name="Klenk H.-P."/>
            <person name="Goodfellow M."/>
        </authorList>
    </citation>
    <scope>NUCLEOTIDE SEQUENCE [LARGE SCALE GENOMIC DNA]</scope>
    <source>
        <strain evidence="1 2">4G51</strain>
    </source>
</reference>
<evidence type="ECO:0000313" key="2">
    <source>
        <dbReference type="Proteomes" id="UP000246050"/>
    </source>
</evidence>
<sequence>MSCAYAYNQMKDNWNQMTSCEAPIKKGRATTVYVAVDLPELSSVNLEDLDWKIDYTCDCQKYSVDPNAPTVVFYAGIPKPGKYPLQIQMKDDSSMVVAERSIAFTIVK</sequence>
<evidence type="ECO:0000313" key="1">
    <source>
        <dbReference type="EMBL" id="PWR06226.1"/>
    </source>
</evidence>
<proteinExistence type="predicted"/>
<comment type="caution">
    <text evidence="1">The sequence shown here is derived from an EMBL/GenBank/DDBJ whole genome shotgun (WGS) entry which is preliminary data.</text>
</comment>
<protein>
    <submittedName>
        <fullName evidence="1">Uncharacterized protein</fullName>
    </submittedName>
</protein>
<organism evidence="1 2">
    <name type="scientific">Micromonospora sicca</name>
    <dbReference type="NCBI Taxonomy" id="2202420"/>
    <lineage>
        <taxon>Bacteria</taxon>
        <taxon>Bacillati</taxon>
        <taxon>Actinomycetota</taxon>
        <taxon>Actinomycetes</taxon>
        <taxon>Micromonosporales</taxon>
        <taxon>Micromonosporaceae</taxon>
        <taxon>Micromonospora</taxon>
    </lineage>
</organism>
<gene>
    <name evidence="1" type="ORF">DKT69_37260</name>
</gene>
<dbReference type="EMBL" id="QGKS01000533">
    <property type="protein sequence ID" value="PWR06226.1"/>
    <property type="molecule type" value="Genomic_DNA"/>
</dbReference>
<dbReference type="AlphaFoldDB" id="A0A317CXG9"/>
<name>A0A317CXG9_9ACTN</name>